<evidence type="ECO:0000256" key="5">
    <source>
        <dbReference type="ARBA" id="ARBA00022840"/>
    </source>
</evidence>
<gene>
    <name evidence="8" type="ORF">LALA0_S02e03576g</name>
</gene>
<keyword evidence="9" id="KW-1185">Reference proteome</keyword>
<dbReference type="Gene3D" id="3.40.1190.10">
    <property type="entry name" value="Mur-like, catalytic domain"/>
    <property type="match status" value="1"/>
</dbReference>
<comment type="similarity">
    <text evidence="1 7">Belongs to the folylpolyglutamate synthase family.</text>
</comment>
<dbReference type="Gene3D" id="3.90.190.20">
    <property type="entry name" value="Mur ligase, C-terminal domain"/>
    <property type="match status" value="1"/>
</dbReference>
<dbReference type="PANTHER" id="PTHR11136:SF0">
    <property type="entry name" value="DIHYDROFOLATE SYNTHETASE-RELATED"/>
    <property type="match status" value="1"/>
</dbReference>
<dbReference type="FunFam" id="3.40.1190.10:FF:000010">
    <property type="entry name" value="Dihydrofolate synthetase"/>
    <property type="match status" value="1"/>
</dbReference>
<dbReference type="SUPFAM" id="SSF53244">
    <property type="entry name" value="MurD-like peptide ligases, peptide-binding domain"/>
    <property type="match status" value="1"/>
</dbReference>
<organism evidence="8 9">
    <name type="scientific">Lachancea lanzarotensis</name>
    <dbReference type="NCBI Taxonomy" id="1245769"/>
    <lineage>
        <taxon>Eukaryota</taxon>
        <taxon>Fungi</taxon>
        <taxon>Dikarya</taxon>
        <taxon>Ascomycota</taxon>
        <taxon>Saccharomycotina</taxon>
        <taxon>Saccharomycetes</taxon>
        <taxon>Saccharomycetales</taxon>
        <taxon>Saccharomycetaceae</taxon>
        <taxon>Lachancea</taxon>
    </lineage>
</organism>
<dbReference type="PIRSF" id="PIRSF001563">
    <property type="entry name" value="Folylpolyglu_synth"/>
    <property type="match status" value="1"/>
</dbReference>
<comment type="pathway">
    <text evidence="7">Cofactor biosynthesis; tetrahydrofolylpolyglutamate biosynthesis.</text>
</comment>
<evidence type="ECO:0000256" key="6">
    <source>
        <dbReference type="ARBA" id="ARBA00022842"/>
    </source>
</evidence>
<accession>A0A0C7MU46</accession>
<name>A0A0C7MU46_9SACH</name>
<sequence length="423" mass="46176">MAIELGLSKISRLLSHLGNPQNKFKVLHVAGTNGKGSVCSLLQSVLQSNANYRVGKFTSPHLVHITDCISINGKPIPWQDFQSIRDQLQETNRKHKFGCSEFELLTCTAFSYFQSMKCNWCVLEVGLGGRLDATNCSIGTNKICGITKVAMDHQSFLGDTLAKIGNEKAGIITPGVEFVAVDGTNETEVLDVIEKRAVTVNCIASYTSSIVSGNIIKSESWGDIDRNIVPLNGSYQISNVAVAISMLDYLQKKKLISISLPQLQDGLKNVRWPGRLQYVNYYTTDKHKEHLKLLIDGAHNGNAATALATYVTESFRPLGSEPVTFVIAVTQGKDVHSLLAPLIKPQDTVIATRFGKVDGMPWLSAMDLPDLASQVAKYTQNVSTAPDIQTALDQLPENHPSSQVVVCGSLYLCGELLRIENVV</sequence>
<evidence type="ECO:0000256" key="1">
    <source>
        <dbReference type="ARBA" id="ARBA00008276"/>
    </source>
</evidence>
<dbReference type="GO" id="GO:0005524">
    <property type="term" value="F:ATP binding"/>
    <property type="evidence" value="ECO:0007669"/>
    <property type="project" value="UniProtKB-KW"/>
</dbReference>
<dbReference type="GeneID" id="34684371"/>
<dbReference type="InterPro" id="IPR001645">
    <property type="entry name" value="Folylpolyglutamate_synth"/>
</dbReference>
<reference evidence="8 9" key="1">
    <citation type="submission" date="2014-12" db="EMBL/GenBank/DDBJ databases">
        <authorList>
            <person name="Neuveglise Cecile"/>
        </authorList>
    </citation>
    <scope>NUCLEOTIDE SEQUENCE [LARGE SCALE GENOMIC DNA]</scope>
    <source>
        <strain evidence="8 9">CBS 12615</strain>
    </source>
</reference>
<protein>
    <recommendedName>
        <fullName evidence="7">Dihydrofolate synthetase</fullName>
        <ecNumber evidence="7">6.3.2.12</ecNumber>
    </recommendedName>
</protein>
<keyword evidence="6" id="KW-0460">Magnesium</keyword>
<comment type="catalytic activity">
    <reaction evidence="7">
        <text>7,8-dihydropteroate + L-glutamate + ATP = 7,8-dihydrofolate + ADP + phosphate + H(+)</text>
        <dbReference type="Rhea" id="RHEA:23584"/>
        <dbReference type="ChEBI" id="CHEBI:15378"/>
        <dbReference type="ChEBI" id="CHEBI:17839"/>
        <dbReference type="ChEBI" id="CHEBI:29985"/>
        <dbReference type="ChEBI" id="CHEBI:30616"/>
        <dbReference type="ChEBI" id="CHEBI:43474"/>
        <dbReference type="ChEBI" id="CHEBI:57451"/>
        <dbReference type="ChEBI" id="CHEBI:456216"/>
        <dbReference type="EC" id="6.3.2.12"/>
    </reaction>
</comment>
<dbReference type="Proteomes" id="UP000054304">
    <property type="component" value="Unassembled WGS sequence"/>
</dbReference>
<dbReference type="GO" id="GO:0005829">
    <property type="term" value="C:cytosol"/>
    <property type="evidence" value="ECO:0007669"/>
    <property type="project" value="TreeGrafter"/>
</dbReference>
<keyword evidence="5 7" id="KW-0067">ATP-binding</keyword>
<evidence type="ECO:0000256" key="2">
    <source>
        <dbReference type="ARBA" id="ARBA00022598"/>
    </source>
</evidence>
<dbReference type="UniPathway" id="UPA00850"/>
<dbReference type="PANTHER" id="PTHR11136">
    <property type="entry name" value="FOLYLPOLYGLUTAMATE SYNTHASE-RELATED"/>
    <property type="match status" value="1"/>
</dbReference>
<dbReference type="EMBL" id="LN736361">
    <property type="protein sequence ID" value="CEP60959.1"/>
    <property type="molecule type" value="Genomic_DNA"/>
</dbReference>
<evidence type="ECO:0000313" key="8">
    <source>
        <dbReference type="EMBL" id="CEP60959.1"/>
    </source>
</evidence>
<dbReference type="GO" id="GO:0008841">
    <property type="term" value="F:dihydrofolate synthase activity"/>
    <property type="evidence" value="ECO:0007669"/>
    <property type="project" value="UniProtKB-EC"/>
</dbReference>
<dbReference type="GO" id="GO:0004326">
    <property type="term" value="F:tetrahydrofolylpolyglutamate synthase activity"/>
    <property type="evidence" value="ECO:0007669"/>
    <property type="project" value="InterPro"/>
</dbReference>
<dbReference type="GO" id="GO:0046872">
    <property type="term" value="F:metal ion binding"/>
    <property type="evidence" value="ECO:0007669"/>
    <property type="project" value="UniProtKB-KW"/>
</dbReference>
<keyword evidence="3" id="KW-0479">Metal-binding</keyword>
<dbReference type="EC" id="6.3.2.12" evidence="7"/>
<keyword evidence="2 7" id="KW-0436">Ligase</keyword>
<dbReference type="RefSeq" id="XP_022627197.1">
    <property type="nucleotide sequence ID" value="XM_022773696.1"/>
</dbReference>
<dbReference type="GO" id="GO:0005739">
    <property type="term" value="C:mitochondrion"/>
    <property type="evidence" value="ECO:0007669"/>
    <property type="project" value="TreeGrafter"/>
</dbReference>
<evidence type="ECO:0000256" key="3">
    <source>
        <dbReference type="ARBA" id="ARBA00022723"/>
    </source>
</evidence>
<dbReference type="AlphaFoldDB" id="A0A0C7MU46"/>
<dbReference type="GO" id="GO:0006730">
    <property type="term" value="P:one-carbon metabolic process"/>
    <property type="evidence" value="ECO:0007669"/>
    <property type="project" value="UniProtKB-KW"/>
</dbReference>
<dbReference type="InterPro" id="IPR036565">
    <property type="entry name" value="Mur-like_cat_sf"/>
</dbReference>
<evidence type="ECO:0000256" key="7">
    <source>
        <dbReference type="PIRNR" id="PIRNR001563"/>
    </source>
</evidence>
<dbReference type="HOGENOM" id="CLU_015869_1_1_1"/>
<dbReference type="SUPFAM" id="SSF53623">
    <property type="entry name" value="MurD-like peptide ligases, catalytic domain"/>
    <property type="match status" value="1"/>
</dbReference>
<dbReference type="NCBIfam" id="TIGR01499">
    <property type="entry name" value="folC"/>
    <property type="match status" value="1"/>
</dbReference>
<dbReference type="OrthoDB" id="5212574at2759"/>
<proteinExistence type="inferred from homology"/>
<dbReference type="InterPro" id="IPR036615">
    <property type="entry name" value="Mur_ligase_C_dom_sf"/>
</dbReference>
<keyword evidence="4 7" id="KW-0547">Nucleotide-binding</keyword>
<evidence type="ECO:0000313" key="9">
    <source>
        <dbReference type="Proteomes" id="UP000054304"/>
    </source>
</evidence>
<dbReference type="STRING" id="1245769.A0A0C7MU46"/>
<keyword evidence="7" id="KW-0554">One-carbon metabolism</keyword>
<evidence type="ECO:0000256" key="4">
    <source>
        <dbReference type="ARBA" id="ARBA00022741"/>
    </source>
</evidence>